<dbReference type="GO" id="GO:0008270">
    <property type="term" value="F:zinc ion binding"/>
    <property type="evidence" value="ECO:0007669"/>
    <property type="project" value="UniProtKB-KW"/>
</dbReference>
<keyword evidence="4" id="KW-1185">Reference proteome</keyword>
<protein>
    <recommendedName>
        <fullName evidence="2">C2H2-type domain-containing protein</fullName>
    </recommendedName>
</protein>
<gene>
    <name evidence="3" type="ORF">AFUS01_LOCUS22264</name>
</gene>
<dbReference type="Pfam" id="PF05605">
    <property type="entry name" value="zf-Di19"/>
    <property type="match status" value="1"/>
</dbReference>
<dbReference type="PROSITE" id="PS00028">
    <property type="entry name" value="ZINC_FINGER_C2H2_1"/>
    <property type="match status" value="1"/>
</dbReference>
<reference evidence="3" key="1">
    <citation type="submission" date="2021-06" db="EMBL/GenBank/DDBJ databases">
        <authorList>
            <person name="Hodson N. C."/>
            <person name="Mongue J. A."/>
            <person name="Jaron S. K."/>
        </authorList>
    </citation>
    <scope>NUCLEOTIDE SEQUENCE</scope>
</reference>
<dbReference type="Proteomes" id="UP000708208">
    <property type="component" value="Unassembled WGS sequence"/>
</dbReference>
<dbReference type="InterPro" id="IPR013087">
    <property type="entry name" value="Znf_C2H2_type"/>
</dbReference>
<accession>A0A8J2K8M3</accession>
<organism evidence="3 4">
    <name type="scientific">Allacma fusca</name>
    <dbReference type="NCBI Taxonomy" id="39272"/>
    <lineage>
        <taxon>Eukaryota</taxon>
        <taxon>Metazoa</taxon>
        <taxon>Ecdysozoa</taxon>
        <taxon>Arthropoda</taxon>
        <taxon>Hexapoda</taxon>
        <taxon>Collembola</taxon>
        <taxon>Symphypleona</taxon>
        <taxon>Sminthuridae</taxon>
        <taxon>Allacma</taxon>
    </lineage>
</organism>
<dbReference type="EMBL" id="CAJVCH010257491">
    <property type="protein sequence ID" value="CAG7733842.1"/>
    <property type="molecule type" value="Genomic_DNA"/>
</dbReference>
<keyword evidence="1" id="KW-0479">Metal-binding</keyword>
<dbReference type="PROSITE" id="PS50157">
    <property type="entry name" value="ZINC_FINGER_C2H2_2"/>
    <property type="match status" value="1"/>
</dbReference>
<feature type="domain" description="C2H2-type" evidence="2">
    <location>
        <begin position="15"/>
        <end position="43"/>
    </location>
</feature>
<name>A0A8J2K8M3_9HEXA</name>
<sequence length="67" mass="7682">MIGIHDLRGKESLSFTCPHCPNVFTRNVILNRHFGSVHSATNTTETCTLCDLQLKRVDSLKIRRREN</sequence>
<evidence type="ECO:0000313" key="3">
    <source>
        <dbReference type="EMBL" id="CAG7733842.1"/>
    </source>
</evidence>
<dbReference type="AlphaFoldDB" id="A0A8J2K8M3"/>
<evidence type="ECO:0000259" key="2">
    <source>
        <dbReference type="PROSITE" id="PS50157"/>
    </source>
</evidence>
<evidence type="ECO:0000256" key="1">
    <source>
        <dbReference type="PROSITE-ProRule" id="PRU00042"/>
    </source>
</evidence>
<comment type="caution">
    <text evidence="3">The sequence shown here is derived from an EMBL/GenBank/DDBJ whole genome shotgun (WGS) entry which is preliminary data.</text>
</comment>
<evidence type="ECO:0000313" key="4">
    <source>
        <dbReference type="Proteomes" id="UP000708208"/>
    </source>
</evidence>
<feature type="non-terminal residue" evidence="3">
    <location>
        <position position="1"/>
    </location>
</feature>
<dbReference type="OrthoDB" id="8922241at2759"/>
<proteinExistence type="predicted"/>
<keyword evidence="1" id="KW-0863">Zinc-finger</keyword>
<keyword evidence="1" id="KW-0862">Zinc</keyword>
<dbReference type="InterPro" id="IPR008598">
    <property type="entry name" value="Di19_Zn-bd"/>
</dbReference>